<protein>
    <submittedName>
        <fullName evidence="2">Uncharacterized protein</fullName>
    </submittedName>
</protein>
<accession>A0ABN9WG77</accession>
<feature type="region of interest" description="Disordered" evidence="1">
    <location>
        <begin position="74"/>
        <end position="100"/>
    </location>
</feature>
<keyword evidence="3" id="KW-1185">Reference proteome</keyword>
<dbReference type="EMBL" id="CAUYUJ010018671">
    <property type="protein sequence ID" value="CAK0885426.1"/>
    <property type="molecule type" value="Genomic_DNA"/>
</dbReference>
<organism evidence="2 3">
    <name type="scientific">Prorocentrum cordatum</name>
    <dbReference type="NCBI Taxonomy" id="2364126"/>
    <lineage>
        <taxon>Eukaryota</taxon>
        <taxon>Sar</taxon>
        <taxon>Alveolata</taxon>
        <taxon>Dinophyceae</taxon>
        <taxon>Prorocentrales</taxon>
        <taxon>Prorocentraceae</taxon>
        <taxon>Prorocentrum</taxon>
    </lineage>
</organism>
<sequence>MSLQMPPWFSPPTQGAGGGAGAGEGAAAKKGRNGDKGDKGDVMKLLTAIGRLALAQARAVATCMVPLSRGLPAATQKAGEKYEEGSKAMRSASATQEQYKQRGPPRIHVFLAAFQHVAERAAVAGQDAEKTNALEAKQCWKNHIASSDMESMAEAVLYFRLQQCLVITNFNKDTRLASMCSPYITQVLDYEGATAVHGSGPRGPLEGEIAKMVNHAK</sequence>
<name>A0ABN9WG77_9DINO</name>
<reference evidence="2" key="1">
    <citation type="submission" date="2023-10" db="EMBL/GenBank/DDBJ databases">
        <authorList>
            <person name="Chen Y."/>
            <person name="Shah S."/>
            <person name="Dougan E. K."/>
            <person name="Thang M."/>
            <person name="Chan C."/>
        </authorList>
    </citation>
    <scope>NUCLEOTIDE SEQUENCE [LARGE SCALE GENOMIC DNA]</scope>
</reference>
<feature type="region of interest" description="Disordered" evidence="1">
    <location>
        <begin position="1"/>
        <end position="39"/>
    </location>
</feature>
<dbReference type="Proteomes" id="UP001189429">
    <property type="component" value="Unassembled WGS sequence"/>
</dbReference>
<evidence type="ECO:0000256" key="1">
    <source>
        <dbReference type="SAM" id="MobiDB-lite"/>
    </source>
</evidence>
<comment type="caution">
    <text evidence="2">The sequence shown here is derived from an EMBL/GenBank/DDBJ whole genome shotgun (WGS) entry which is preliminary data.</text>
</comment>
<gene>
    <name evidence="2" type="ORF">PCOR1329_LOCUS67049</name>
</gene>
<proteinExistence type="predicted"/>
<feature type="compositionally biased region" description="Basic and acidic residues" evidence="1">
    <location>
        <begin position="78"/>
        <end position="87"/>
    </location>
</feature>
<feature type="compositionally biased region" description="Gly residues" evidence="1">
    <location>
        <begin position="15"/>
        <end position="24"/>
    </location>
</feature>
<evidence type="ECO:0000313" key="3">
    <source>
        <dbReference type="Proteomes" id="UP001189429"/>
    </source>
</evidence>
<evidence type="ECO:0000313" key="2">
    <source>
        <dbReference type="EMBL" id="CAK0885426.1"/>
    </source>
</evidence>